<name>A0A645I4D4_9ZZZZ</name>
<dbReference type="InterPro" id="IPR017016">
    <property type="entry name" value="UCP033595"/>
</dbReference>
<evidence type="ECO:0000313" key="1">
    <source>
        <dbReference type="EMBL" id="MPN42343.1"/>
    </source>
</evidence>
<dbReference type="EMBL" id="VSSQ01100033">
    <property type="protein sequence ID" value="MPN42343.1"/>
    <property type="molecule type" value="Genomic_DNA"/>
</dbReference>
<protein>
    <submittedName>
        <fullName evidence="1">Uncharacterized protein</fullName>
    </submittedName>
</protein>
<accession>A0A645I4D4</accession>
<comment type="caution">
    <text evidence="1">The sequence shown here is derived from an EMBL/GenBank/DDBJ whole genome shotgun (WGS) entry which is preliminary data.</text>
</comment>
<reference evidence="1" key="1">
    <citation type="submission" date="2019-08" db="EMBL/GenBank/DDBJ databases">
        <authorList>
            <person name="Kucharzyk K."/>
            <person name="Murdoch R.W."/>
            <person name="Higgins S."/>
            <person name="Loffler F."/>
        </authorList>
    </citation>
    <scope>NUCLEOTIDE SEQUENCE</scope>
</reference>
<organism evidence="1">
    <name type="scientific">bioreactor metagenome</name>
    <dbReference type="NCBI Taxonomy" id="1076179"/>
    <lineage>
        <taxon>unclassified sequences</taxon>
        <taxon>metagenomes</taxon>
        <taxon>ecological metagenomes</taxon>
    </lineage>
</organism>
<dbReference type="Pfam" id="PF20124">
    <property type="entry name" value="DUF6514"/>
    <property type="match status" value="1"/>
</dbReference>
<gene>
    <name evidence="1" type="ORF">SDC9_189900</name>
</gene>
<proteinExistence type="predicted"/>
<sequence length="93" mass="11068">MEMIANAELITETGEVFSLWYYLVRRENYFGIRAEKRCENYLLEWDCIQCICDSKEKTENLIRILAKNTVTPFSMCEVLDEFLDAFYFMPQAV</sequence>
<dbReference type="AlphaFoldDB" id="A0A645I4D4"/>